<dbReference type="RefSeq" id="WP_133397013.1">
    <property type="nucleotide sequence ID" value="NZ_SNAA01000010.1"/>
</dbReference>
<keyword evidence="1" id="KW-1133">Transmembrane helix</keyword>
<dbReference type="AlphaFoldDB" id="A0A4R6A9D2"/>
<evidence type="ECO:0000313" key="2">
    <source>
        <dbReference type="EMBL" id="TDL79422.1"/>
    </source>
</evidence>
<feature type="transmembrane region" description="Helical" evidence="1">
    <location>
        <begin position="328"/>
        <end position="346"/>
    </location>
</feature>
<protein>
    <submittedName>
        <fullName evidence="2">NnrS family protein</fullName>
    </submittedName>
</protein>
<keyword evidence="3" id="KW-1185">Reference proteome</keyword>
<comment type="caution">
    <text evidence="2">The sequence shown here is derived from an EMBL/GenBank/DDBJ whole genome shotgun (WGS) entry which is preliminary data.</text>
</comment>
<accession>A0A4R6A9D2</accession>
<dbReference type="Pfam" id="PF05940">
    <property type="entry name" value="NnrS"/>
    <property type="match status" value="1"/>
</dbReference>
<feature type="transmembrane region" description="Helical" evidence="1">
    <location>
        <begin position="352"/>
        <end position="374"/>
    </location>
</feature>
<dbReference type="InterPro" id="IPR010266">
    <property type="entry name" value="NnrS"/>
</dbReference>
<sequence>MRPYTGPAILGYGFRPFFLSACIFATLAIPLWLAIWRGAASLDGTFSPTDWHIHEMLFGYAGAVIAGFLFTAVPNWTGRMPRRGLSLALLAALWPTGRLAVAGVLGLSPFFVAAIDVAFLVAIAGITAVEIVAGRNWRNLKVVVPVSLLALANAGYHAEAAMQGEADIARRLGMGLVVFLILLIGGRVIPSFTRNWLAARNAARLPAPFARFDGIALALTGPALIWWTVAPYGPVTAVLLTIAAVAQAARLSRWCGLATLRNPLLLMLHAAFAFVPLGFVALAAAALGWAFAATGLHLLGIGAIGGMTAAVMMRATQGHTGRPLQADRLLVAAFCLIGAAALVRAGSTVLTFDAITAAAVLWTLGFGALTYRLAPWLIGASVSKRTANPAPARG</sequence>
<feature type="transmembrane region" description="Helical" evidence="1">
    <location>
        <begin position="296"/>
        <end position="316"/>
    </location>
</feature>
<reference evidence="2 3" key="1">
    <citation type="submission" date="2019-03" db="EMBL/GenBank/DDBJ databases">
        <title>Primorskyibacter sp. SS33 isolated from sediments.</title>
        <authorList>
            <person name="Xunke S."/>
        </authorList>
    </citation>
    <scope>NUCLEOTIDE SEQUENCE [LARGE SCALE GENOMIC DNA]</scope>
    <source>
        <strain evidence="2 3">SS33</strain>
    </source>
</reference>
<feature type="transmembrane region" description="Helical" evidence="1">
    <location>
        <begin position="12"/>
        <end position="36"/>
    </location>
</feature>
<dbReference type="OrthoDB" id="9770040at2"/>
<organism evidence="2 3">
    <name type="scientific">Palleronia sediminis</name>
    <dbReference type="NCBI Taxonomy" id="2547833"/>
    <lineage>
        <taxon>Bacteria</taxon>
        <taxon>Pseudomonadati</taxon>
        <taxon>Pseudomonadota</taxon>
        <taxon>Alphaproteobacteria</taxon>
        <taxon>Rhodobacterales</taxon>
        <taxon>Roseobacteraceae</taxon>
        <taxon>Palleronia</taxon>
    </lineage>
</organism>
<feature type="transmembrane region" description="Helical" evidence="1">
    <location>
        <begin position="168"/>
        <end position="189"/>
    </location>
</feature>
<dbReference type="Proteomes" id="UP000295701">
    <property type="component" value="Unassembled WGS sequence"/>
</dbReference>
<keyword evidence="1" id="KW-0812">Transmembrane</keyword>
<evidence type="ECO:0000313" key="3">
    <source>
        <dbReference type="Proteomes" id="UP000295701"/>
    </source>
</evidence>
<gene>
    <name evidence="2" type="ORF">E2L08_10405</name>
</gene>
<proteinExistence type="predicted"/>
<dbReference type="EMBL" id="SNAA01000010">
    <property type="protein sequence ID" value="TDL79422.1"/>
    <property type="molecule type" value="Genomic_DNA"/>
</dbReference>
<evidence type="ECO:0000256" key="1">
    <source>
        <dbReference type="SAM" id="Phobius"/>
    </source>
</evidence>
<feature type="transmembrane region" description="Helical" evidence="1">
    <location>
        <begin position="85"/>
        <end position="105"/>
    </location>
</feature>
<feature type="transmembrane region" description="Helical" evidence="1">
    <location>
        <begin position="264"/>
        <end position="290"/>
    </location>
</feature>
<feature type="transmembrane region" description="Helical" evidence="1">
    <location>
        <begin position="111"/>
        <end position="133"/>
    </location>
</feature>
<keyword evidence="1" id="KW-0472">Membrane</keyword>
<feature type="transmembrane region" description="Helical" evidence="1">
    <location>
        <begin position="56"/>
        <end position="73"/>
    </location>
</feature>
<name>A0A4R6A9D2_9RHOB</name>